<dbReference type="SUPFAM" id="SSF51735">
    <property type="entry name" value="NAD(P)-binding Rossmann-fold domains"/>
    <property type="match status" value="1"/>
</dbReference>
<dbReference type="InterPro" id="IPR028971">
    <property type="entry name" value="NAD-GDH_cat"/>
</dbReference>
<dbReference type="SUPFAM" id="SSF53223">
    <property type="entry name" value="Aminoacid dehydrogenase-like, N-terminal domain"/>
    <property type="match status" value="1"/>
</dbReference>
<feature type="domain" description="NAD-glutamate dehydrogenase catalytic" evidence="2">
    <location>
        <begin position="438"/>
        <end position="702"/>
    </location>
</feature>
<feature type="non-terminal residue" evidence="3">
    <location>
        <position position="768"/>
    </location>
</feature>
<name>D9PK04_9ZZZZ</name>
<organism evidence="3">
    <name type="scientific">sediment metagenome</name>
    <dbReference type="NCBI Taxonomy" id="749907"/>
    <lineage>
        <taxon>unclassified sequences</taxon>
        <taxon>metagenomes</taxon>
        <taxon>ecological metagenomes</taxon>
    </lineage>
</organism>
<comment type="caution">
    <text evidence="3">The sequence shown here is derived from an EMBL/GenBank/DDBJ whole genome shotgun (WGS) entry which is preliminary data.</text>
</comment>
<dbReference type="EMBL" id="ADZX01000568">
    <property type="protein sequence ID" value="EFK96109.1"/>
    <property type="molecule type" value="Genomic_DNA"/>
</dbReference>
<keyword evidence="1" id="KW-0560">Oxidoreductase</keyword>
<reference evidence="3" key="2">
    <citation type="journal article" date="2011" name="Microb. Ecol.">
        <title>Taxonomic and Functional Metagenomic Profiling of the Microbial Community in the Anoxic Sediment of a Sub-saline Shallow Lake (Laguna de Carrizo, Central Spain).</title>
        <authorList>
            <person name="Ferrer M."/>
            <person name="Guazzaroni M.E."/>
            <person name="Richter M."/>
            <person name="Garcia-Salamanca A."/>
            <person name="Yarza P."/>
            <person name="Suarez-Suarez A."/>
            <person name="Solano J."/>
            <person name="Alcaide M."/>
            <person name="van Dillewijn P."/>
            <person name="Molina-Henares M.A."/>
            <person name="Lopez-Cortes N."/>
            <person name="Al-Ramahi Y."/>
            <person name="Guerrero C."/>
            <person name="Acosta A."/>
            <person name="de Eugenio L.I."/>
            <person name="Martinez V."/>
            <person name="Marques S."/>
            <person name="Rojo F."/>
            <person name="Santero E."/>
            <person name="Genilloud O."/>
            <person name="Perez-Perez J."/>
            <person name="Rossello-Mora R."/>
            <person name="Ramos J.L."/>
        </authorList>
    </citation>
    <scope>NUCLEOTIDE SEQUENCE</scope>
</reference>
<dbReference type="GO" id="GO:0004352">
    <property type="term" value="F:glutamate dehydrogenase (NAD+) activity"/>
    <property type="evidence" value="ECO:0007669"/>
    <property type="project" value="InterPro"/>
</dbReference>
<dbReference type="InterPro" id="IPR046346">
    <property type="entry name" value="Aminoacid_DH-like_N_sf"/>
</dbReference>
<dbReference type="PANTHER" id="PTHR11606">
    <property type="entry name" value="GLUTAMATE DEHYDROGENASE"/>
    <property type="match status" value="1"/>
</dbReference>
<evidence type="ECO:0000259" key="2">
    <source>
        <dbReference type="Pfam" id="PF05088"/>
    </source>
</evidence>
<dbReference type="AlphaFoldDB" id="D9PK04"/>
<dbReference type="Gene3D" id="3.40.50.720">
    <property type="entry name" value="NAD(P)-binding Rossmann-like Domain"/>
    <property type="match status" value="1"/>
</dbReference>
<dbReference type="InterPro" id="IPR036291">
    <property type="entry name" value="NAD(P)-bd_dom_sf"/>
</dbReference>
<evidence type="ECO:0000313" key="3">
    <source>
        <dbReference type="EMBL" id="EFK96109.1"/>
    </source>
</evidence>
<reference evidence="3" key="1">
    <citation type="submission" date="2010-07" db="EMBL/GenBank/DDBJ databases">
        <authorList>
            <consortium name="CONSOLIDER consortium CSD2007-00005"/>
            <person name="Guazzaroni M.-E."/>
            <person name="Richter M."/>
            <person name="Garcia-Salamanca A."/>
            <person name="Yarza P."/>
            <person name="Ferrer M."/>
        </authorList>
    </citation>
    <scope>NUCLEOTIDE SEQUENCE</scope>
</reference>
<gene>
    <name evidence="3" type="ORF">LDC_1867</name>
</gene>
<dbReference type="PANTHER" id="PTHR11606:SF39">
    <property type="entry name" value="GLUTAMATE_PHENYLALANINE_LEUCINE_VALINE_L-TRYPTOPHAN DEHYDROGENASE C-TERMINAL DOMAIN-CONTAINING PROTEIN"/>
    <property type="match status" value="1"/>
</dbReference>
<protein>
    <submittedName>
        <fullName evidence="3">NAD-specific glutamate dehydrogenase</fullName>
    </submittedName>
</protein>
<evidence type="ECO:0000256" key="1">
    <source>
        <dbReference type="ARBA" id="ARBA00023002"/>
    </source>
</evidence>
<proteinExistence type="predicted"/>
<dbReference type="GO" id="GO:0006538">
    <property type="term" value="P:L-glutamate catabolic process"/>
    <property type="evidence" value="ECO:0007669"/>
    <property type="project" value="InterPro"/>
</dbReference>
<dbReference type="Pfam" id="PF05088">
    <property type="entry name" value="Bac_GDH_CD"/>
    <property type="match status" value="1"/>
</dbReference>
<dbReference type="GO" id="GO:0004069">
    <property type="term" value="F:L-aspartate:2-oxoglutarate aminotransferase activity"/>
    <property type="evidence" value="ECO:0007669"/>
    <property type="project" value="InterPro"/>
</dbReference>
<accession>D9PK04</accession>
<sequence length="768" mass="88058">MRNEKRATDHRFLKEANMRTGSVLTSVPLPVAEVAQEDELRRQVKGRLIDQSRKTSENLEWLYKNMHPYFFITMKEEVDAIIHLAERLPDVANEIEVVLVHQEKKQMIARLDVPGSIYETLKTLREREISYAEMSHSYTPIPKVGKHLEIQRYEFDRKSHEEIARAGGVHIPKWIKGNAQAAMKRLYPDYDLTEFDATLKLLWLNNVSYVMISPPERVARVLWLYQQGKRHDGLFFDVEIKEDERHREESRVLFSVGNPPQKDFLTQVSEIFQRLGIGVRRSYCLIISTGVHPYFLGNFYVLTHDGKLVEKGSDLFRKLKNELYNTQILSTSSVSYTDFVSNRILTGEEASLTNAFAAFCHTFLAHKEPDRFDQSVVTTAFHSNPDITLRLIRVFKTRFDPETPEREALYEKERKEAHEVIEGYNTGHRYLDEIRRTLFRTCLFFIQRTLKTNFFVPEKHALAFRLDPGILTDLGPAFTSDLPQGKPFRITFFFSRYGVGYHIGFSDIARGGWRTIICKTPDECTTNTNSVFKEVYVLAHTQHLKNKDIYEGGSKLTVVMDAVGLDSPTLITQRLYKVQYGILNAFLDLFVTEEGRAKHPAVVDYYGEDEPIELGPDENMSDAMIEFTARQAVKRGYVLGIGIMSSKEIGINHKEYGVTSRGVMKFAEVAMKQIGIDMGRDPFTVRFTGGPNGDVAGNSMRLLLERCPRAKVLSIVDGTAGLFDPEGADRAELRKIVLKHDLDHFRPEALHPGGFILFRGNRHQEGLR</sequence>